<evidence type="ECO:0000313" key="2">
    <source>
        <dbReference type="EnsemblMetazoa" id="XP_014239885.1"/>
    </source>
</evidence>
<protein>
    <submittedName>
        <fullName evidence="2">Uncharacterized protein</fullName>
    </submittedName>
</protein>
<evidence type="ECO:0000256" key="1">
    <source>
        <dbReference type="SAM" id="MobiDB-lite"/>
    </source>
</evidence>
<dbReference type="Proteomes" id="UP000494040">
    <property type="component" value="Unassembled WGS sequence"/>
</dbReference>
<keyword evidence="3" id="KW-1185">Reference proteome</keyword>
<dbReference type="KEGG" id="clec:106661162"/>
<reference evidence="2" key="1">
    <citation type="submission" date="2022-01" db="UniProtKB">
        <authorList>
            <consortium name="EnsemblMetazoa"/>
        </authorList>
    </citation>
    <scope>IDENTIFICATION</scope>
</reference>
<evidence type="ECO:0000313" key="3">
    <source>
        <dbReference type="Proteomes" id="UP000494040"/>
    </source>
</evidence>
<feature type="compositionally biased region" description="Basic and acidic residues" evidence="1">
    <location>
        <begin position="81"/>
        <end position="102"/>
    </location>
</feature>
<feature type="region of interest" description="Disordered" evidence="1">
    <location>
        <begin position="1"/>
        <end position="116"/>
    </location>
</feature>
<dbReference type="EnsemblMetazoa" id="XM_014384399.1">
    <property type="protein sequence ID" value="XP_014239885.1"/>
    <property type="gene ID" value="LOC106661162"/>
</dbReference>
<name>A0A8I6R6Z2_CIMLE</name>
<feature type="compositionally biased region" description="Basic and acidic residues" evidence="1">
    <location>
        <begin position="19"/>
        <end position="28"/>
    </location>
</feature>
<dbReference type="AlphaFoldDB" id="A0A8I6R6Z2"/>
<dbReference type="GeneID" id="106661162"/>
<dbReference type="RefSeq" id="XP_014239885.1">
    <property type="nucleotide sequence ID" value="XM_014384399.1"/>
</dbReference>
<sequence>MSKLSERLLIKKKPVTPVKPDDKNDKGEPSFIQPPTVTQNPFPARGRGRGRGRGRLPVTQEVGLPPALEDPIVKPKGRGRGRLDPKFYHLLPKTDDNKDNKDANAGQTEQARESIQPLPLNWFPCINDEKEMMKFIQQQARGRGKWFYIQKQ</sequence>
<organism evidence="2 3">
    <name type="scientific">Cimex lectularius</name>
    <name type="common">Bed bug</name>
    <name type="synonym">Acanthia lectularia</name>
    <dbReference type="NCBI Taxonomy" id="79782"/>
    <lineage>
        <taxon>Eukaryota</taxon>
        <taxon>Metazoa</taxon>
        <taxon>Ecdysozoa</taxon>
        <taxon>Arthropoda</taxon>
        <taxon>Hexapoda</taxon>
        <taxon>Insecta</taxon>
        <taxon>Pterygota</taxon>
        <taxon>Neoptera</taxon>
        <taxon>Paraneoptera</taxon>
        <taxon>Hemiptera</taxon>
        <taxon>Heteroptera</taxon>
        <taxon>Panheteroptera</taxon>
        <taxon>Cimicomorpha</taxon>
        <taxon>Cimicidae</taxon>
        <taxon>Cimex</taxon>
    </lineage>
</organism>
<proteinExistence type="predicted"/>
<accession>A0A8I6R6Z2</accession>